<protein>
    <submittedName>
        <fullName evidence="1">Uncharacterized protein</fullName>
    </submittedName>
</protein>
<keyword evidence="2" id="KW-1185">Reference proteome</keyword>
<evidence type="ECO:0000313" key="2">
    <source>
        <dbReference type="Proteomes" id="UP000826661"/>
    </source>
</evidence>
<organism evidence="1 2">
    <name type="scientific">Trichoderma simmonsii</name>
    <dbReference type="NCBI Taxonomy" id="1491479"/>
    <lineage>
        <taxon>Eukaryota</taxon>
        <taxon>Fungi</taxon>
        <taxon>Dikarya</taxon>
        <taxon>Ascomycota</taxon>
        <taxon>Pezizomycotina</taxon>
        <taxon>Sordariomycetes</taxon>
        <taxon>Hypocreomycetidae</taxon>
        <taxon>Hypocreales</taxon>
        <taxon>Hypocreaceae</taxon>
        <taxon>Trichoderma</taxon>
    </lineage>
</organism>
<name>A0A8G0LQZ8_9HYPO</name>
<accession>A0A8G0LQZ8</accession>
<dbReference type="EMBL" id="CP075870">
    <property type="protein sequence ID" value="QYT05328.1"/>
    <property type="molecule type" value="Genomic_DNA"/>
</dbReference>
<sequence>MIPSSLLYQYQPHVMQGQKSGHFLRFQLHSERLIPSTMEYIPAPSDIIHTIVTAPAESPSSYAIQCDRALLEDCRHTGRRTRLITASIAATALTRHEIFPDWDETILGLDDLALFDKGRADGRGRRENTNPPYARKRSCMRAASRAVSSSHAAHTQGEFNLVIEIWLGDSQGSKITSLAANLPYDTKCCLDGFQSYSTVMLMLLCEAAARYYFTSKKGVHRKRLQYPVELYKSIKH</sequence>
<reference evidence="1 2" key="1">
    <citation type="journal article" date="2021" name="BMC Genomics">
        <title>Telomere-to-telomere genome assembly of asparaginase-producing Trichoderma simmonsii.</title>
        <authorList>
            <person name="Chung D."/>
            <person name="Kwon Y.M."/>
            <person name="Yang Y."/>
        </authorList>
    </citation>
    <scope>NUCLEOTIDE SEQUENCE [LARGE SCALE GENOMIC DNA]</scope>
    <source>
        <strain evidence="1 2">GH-Sj1</strain>
    </source>
</reference>
<evidence type="ECO:0000313" key="1">
    <source>
        <dbReference type="EMBL" id="QYT05328.1"/>
    </source>
</evidence>
<gene>
    <name evidence="1" type="ORF">H0G86_012224</name>
</gene>
<proteinExistence type="predicted"/>
<dbReference type="Proteomes" id="UP000826661">
    <property type="component" value="Chromosome VII"/>
</dbReference>
<dbReference type="AlphaFoldDB" id="A0A8G0LQZ8"/>